<dbReference type="OrthoDB" id="2249426at2"/>
<dbReference type="EMBL" id="AZFJ01000004">
    <property type="protein sequence ID" value="KRL88255.1"/>
    <property type="molecule type" value="Genomic_DNA"/>
</dbReference>
<protein>
    <submittedName>
        <fullName evidence="2">Alanine acetyl transferase</fullName>
    </submittedName>
</protein>
<accession>A0A0R1U4T1</accession>
<dbReference type="AlphaFoldDB" id="A0A0R1U4T1"/>
<dbReference type="GO" id="GO:0016747">
    <property type="term" value="F:acyltransferase activity, transferring groups other than amino-acyl groups"/>
    <property type="evidence" value="ECO:0007669"/>
    <property type="project" value="InterPro"/>
</dbReference>
<dbReference type="SUPFAM" id="SSF55729">
    <property type="entry name" value="Acyl-CoA N-acyltransferases (Nat)"/>
    <property type="match status" value="1"/>
</dbReference>
<dbReference type="RefSeq" id="WP_054648307.1">
    <property type="nucleotide sequence ID" value="NZ_AZFJ01000004.1"/>
</dbReference>
<feature type="domain" description="N-acetyltransferase" evidence="1">
    <location>
        <begin position="21"/>
        <end position="135"/>
    </location>
</feature>
<keyword evidence="2" id="KW-0808">Transferase</keyword>
<name>A0A0R1U4T1_9LACO</name>
<organism evidence="2 3">
    <name type="scientific">Lacticaseibacillus pantheris DSM 15945 = JCM 12539 = NBRC 106106</name>
    <dbReference type="NCBI Taxonomy" id="1423783"/>
    <lineage>
        <taxon>Bacteria</taxon>
        <taxon>Bacillati</taxon>
        <taxon>Bacillota</taxon>
        <taxon>Bacilli</taxon>
        <taxon>Lactobacillales</taxon>
        <taxon>Lactobacillaceae</taxon>
        <taxon>Lacticaseibacillus</taxon>
    </lineage>
</organism>
<dbReference type="InterPro" id="IPR000182">
    <property type="entry name" value="GNAT_dom"/>
</dbReference>
<sequence>MAIFEKYHPIMSVHYTMDWLTMAKLKEVFALRQDPEIARGQERPVDTVIGDTAHYVNRAMALVMRNQALLYGVQDRATGRLMGTFGLFNVDEQRMTASVRLATLADTNPAVMAEVLPRMLGFAVHELELQWLTAEQIVRSTDAALFQQHHFAPEGQHLVLDASKIMHDEQYMF</sequence>
<evidence type="ECO:0000313" key="3">
    <source>
        <dbReference type="Proteomes" id="UP000051922"/>
    </source>
</evidence>
<reference evidence="2 3" key="1">
    <citation type="journal article" date="2015" name="Genome Announc.">
        <title>Expanding the biotechnology potential of lactobacilli through comparative genomics of 213 strains and associated genera.</title>
        <authorList>
            <person name="Sun Z."/>
            <person name="Harris H.M."/>
            <person name="McCann A."/>
            <person name="Guo C."/>
            <person name="Argimon S."/>
            <person name="Zhang W."/>
            <person name="Yang X."/>
            <person name="Jeffery I.B."/>
            <person name="Cooney J.C."/>
            <person name="Kagawa T.F."/>
            <person name="Liu W."/>
            <person name="Song Y."/>
            <person name="Salvetti E."/>
            <person name="Wrobel A."/>
            <person name="Rasinkangas P."/>
            <person name="Parkhill J."/>
            <person name="Rea M.C."/>
            <person name="O'Sullivan O."/>
            <person name="Ritari J."/>
            <person name="Douillard F.P."/>
            <person name="Paul Ross R."/>
            <person name="Yang R."/>
            <person name="Briner A.E."/>
            <person name="Felis G.E."/>
            <person name="de Vos W.M."/>
            <person name="Barrangou R."/>
            <person name="Klaenhammer T.R."/>
            <person name="Caufield P.W."/>
            <person name="Cui Y."/>
            <person name="Zhang H."/>
            <person name="O'Toole P.W."/>
        </authorList>
    </citation>
    <scope>NUCLEOTIDE SEQUENCE [LARGE SCALE GENOMIC DNA]</scope>
    <source>
        <strain evidence="2 3">DSM 15945</strain>
    </source>
</reference>
<comment type="caution">
    <text evidence="2">The sequence shown here is derived from an EMBL/GenBank/DDBJ whole genome shotgun (WGS) entry which is preliminary data.</text>
</comment>
<dbReference type="PATRIC" id="fig|1423783.4.peg.2481"/>
<keyword evidence="3" id="KW-1185">Reference proteome</keyword>
<proteinExistence type="predicted"/>
<dbReference type="InterPro" id="IPR016181">
    <property type="entry name" value="Acyl_CoA_acyltransferase"/>
</dbReference>
<dbReference type="STRING" id="1423783.FC50_GL002409"/>
<gene>
    <name evidence="2" type="ORF">FC50_GL002409</name>
</gene>
<evidence type="ECO:0000259" key="1">
    <source>
        <dbReference type="Pfam" id="PF13302"/>
    </source>
</evidence>
<evidence type="ECO:0000313" key="2">
    <source>
        <dbReference type="EMBL" id="KRL88255.1"/>
    </source>
</evidence>
<dbReference type="Proteomes" id="UP000051922">
    <property type="component" value="Unassembled WGS sequence"/>
</dbReference>
<dbReference type="Gene3D" id="3.40.630.30">
    <property type="match status" value="1"/>
</dbReference>
<dbReference type="Pfam" id="PF13302">
    <property type="entry name" value="Acetyltransf_3"/>
    <property type="match status" value="1"/>
</dbReference>